<feature type="chain" id="PRO_5028827136" evidence="2">
    <location>
        <begin position="18"/>
        <end position="162"/>
    </location>
</feature>
<sequence>MQKLFMALSLLSALLFAQIPELIQQYRQRIGSADDELNVIVSSFNEDSRRSGFDRAGTFGLMKKNPERLVREQGQRMEDYTGRLERLNSQQSVLANGVTLAAVLSVAFDYDAQIMSQARAAFTPAFPLTLTSVIFAIIGFILCYGPLLLLSSIFGSRERARA</sequence>
<evidence type="ECO:0000313" key="3">
    <source>
        <dbReference type="EMBL" id="NGX98982.1"/>
    </source>
</evidence>
<evidence type="ECO:0000256" key="1">
    <source>
        <dbReference type="SAM" id="Phobius"/>
    </source>
</evidence>
<proteinExistence type="predicted"/>
<reference evidence="3" key="1">
    <citation type="submission" date="2020-02" db="EMBL/GenBank/DDBJ databases">
        <title>Draft genome sequence of Candidatus Afipia apatlaquensis IBT-C3, a potential strain for decolorization of textile dyes.</title>
        <authorList>
            <person name="Sanchez-Reyes A."/>
            <person name="Breton-Deval L."/>
            <person name="Mangelson H."/>
            <person name="Sanchez-Flores A."/>
        </authorList>
    </citation>
    <scope>NUCLEOTIDE SEQUENCE [LARGE SCALE GENOMIC DNA]</scope>
    <source>
        <strain evidence="3">IBT-C3</strain>
    </source>
</reference>
<feature type="transmembrane region" description="Helical" evidence="1">
    <location>
        <begin position="133"/>
        <end position="154"/>
    </location>
</feature>
<organism evidence="3 4">
    <name type="scientific">Candidatus Afipia apatlaquensis</name>
    <dbReference type="NCBI Taxonomy" id="2712852"/>
    <lineage>
        <taxon>Bacteria</taxon>
        <taxon>Pseudomonadati</taxon>
        <taxon>Pseudomonadota</taxon>
        <taxon>Alphaproteobacteria</taxon>
        <taxon>Hyphomicrobiales</taxon>
        <taxon>Nitrobacteraceae</taxon>
        <taxon>Afipia</taxon>
    </lineage>
</organism>
<dbReference type="AlphaFoldDB" id="A0A7C9RK87"/>
<keyword evidence="1" id="KW-0472">Membrane</keyword>
<feature type="signal peptide" evidence="2">
    <location>
        <begin position="1"/>
        <end position="17"/>
    </location>
</feature>
<protein>
    <submittedName>
        <fullName evidence="3">DUF2937 family protein</fullName>
    </submittedName>
</protein>
<dbReference type="Pfam" id="PF11157">
    <property type="entry name" value="DUF2937"/>
    <property type="match status" value="1"/>
</dbReference>
<comment type="caution">
    <text evidence="3">The sequence shown here is derived from an EMBL/GenBank/DDBJ whole genome shotgun (WGS) entry which is preliminary data.</text>
</comment>
<keyword evidence="1" id="KW-0812">Transmembrane</keyword>
<accession>A0A7C9RK87</accession>
<dbReference type="EMBL" id="JAAMRR010001446">
    <property type="protein sequence ID" value="NGX98982.1"/>
    <property type="molecule type" value="Genomic_DNA"/>
</dbReference>
<gene>
    <name evidence="3" type="ORF">G4V63_28390</name>
</gene>
<keyword evidence="4" id="KW-1185">Reference proteome</keyword>
<evidence type="ECO:0000313" key="4">
    <source>
        <dbReference type="Proteomes" id="UP000480266"/>
    </source>
</evidence>
<dbReference type="InterPro" id="IPR022584">
    <property type="entry name" value="DUF2937"/>
</dbReference>
<evidence type="ECO:0000256" key="2">
    <source>
        <dbReference type="SAM" id="SignalP"/>
    </source>
</evidence>
<keyword evidence="2" id="KW-0732">Signal</keyword>
<name>A0A7C9RK87_9BRAD</name>
<dbReference type="Proteomes" id="UP000480266">
    <property type="component" value="Unassembled WGS sequence"/>
</dbReference>
<keyword evidence="1" id="KW-1133">Transmembrane helix</keyword>